<reference evidence="3 4" key="1">
    <citation type="journal article" date="2012" name="Genome Biol.">
        <title>Genome and low-iron response of an oceanic diatom adapted to chronic iron limitation.</title>
        <authorList>
            <person name="Lommer M."/>
            <person name="Specht M."/>
            <person name="Roy A.S."/>
            <person name="Kraemer L."/>
            <person name="Andreson R."/>
            <person name="Gutowska M.A."/>
            <person name="Wolf J."/>
            <person name="Bergner S.V."/>
            <person name="Schilhabel M.B."/>
            <person name="Klostermeier U.C."/>
            <person name="Beiko R.G."/>
            <person name="Rosenstiel P."/>
            <person name="Hippler M."/>
            <person name="Laroche J."/>
        </authorList>
    </citation>
    <scope>NUCLEOTIDE SEQUENCE [LARGE SCALE GENOMIC DNA]</scope>
    <source>
        <strain evidence="3 4">CCMP1005</strain>
    </source>
</reference>
<evidence type="ECO:0000256" key="2">
    <source>
        <dbReference type="SAM" id="Phobius"/>
    </source>
</evidence>
<feature type="transmembrane region" description="Helical" evidence="2">
    <location>
        <begin position="233"/>
        <end position="255"/>
    </location>
</feature>
<organism evidence="3 4">
    <name type="scientific">Thalassiosira oceanica</name>
    <name type="common">Marine diatom</name>
    <dbReference type="NCBI Taxonomy" id="159749"/>
    <lineage>
        <taxon>Eukaryota</taxon>
        <taxon>Sar</taxon>
        <taxon>Stramenopiles</taxon>
        <taxon>Ochrophyta</taxon>
        <taxon>Bacillariophyta</taxon>
        <taxon>Coscinodiscophyceae</taxon>
        <taxon>Thalassiosirophycidae</taxon>
        <taxon>Thalassiosirales</taxon>
        <taxon>Thalassiosiraceae</taxon>
        <taxon>Thalassiosira</taxon>
    </lineage>
</organism>
<dbReference type="eggNOG" id="ENOG502TFUE">
    <property type="taxonomic scope" value="Eukaryota"/>
</dbReference>
<accession>K0RQC7</accession>
<keyword evidence="2" id="KW-0472">Membrane</keyword>
<dbReference type="AlphaFoldDB" id="K0RQC7"/>
<keyword evidence="2" id="KW-1133">Transmembrane helix</keyword>
<evidence type="ECO:0000313" key="4">
    <source>
        <dbReference type="Proteomes" id="UP000266841"/>
    </source>
</evidence>
<protein>
    <submittedName>
        <fullName evidence="3">Uncharacterized protein</fullName>
    </submittedName>
</protein>
<name>K0RQC7_THAOC</name>
<gene>
    <name evidence="3" type="ORF">THAOC_29801</name>
</gene>
<evidence type="ECO:0000313" key="3">
    <source>
        <dbReference type="EMBL" id="EJK51066.1"/>
    </source>
</evidence>
<dbReference type="Proteomes" id="UP000266841">
    <property type="component" value="Unassembled WGS sequence"/>
</dbReference>
<feature type="region of interest" description="Disordered" evidence="1">
    <location>
        <begin position="22"/>
        <end position="53"/>
    </location>
</feature>
<keyword evidence="2" id="KW-0812">Transmembrane</keyword>
<feature type="transmembrane region" description="Helical" evidence="2">
    <location>
        <begin position="195"/>
        <end position="221"/>
    </location>
</feature>
<feature type="compositionally biased region" description="Basic and acidic residues" evidence="1">
    <location>
        <begin position="29"/>
        <end position="53"/>
    </location>
</feature>
<comment type="caution">
    <text evidence="3">The sequence shown here is derived from an EMBL/GenBank/DDBJ whole genome shotgun (WGS) entry which is preliminary data.</text>
</comment>
<dbReference type="EMBL" id="AGNL01042278">
    <property type="protein sequence ID" value="EJK51066.1"/>
    <property type="molecule type" value="Genomic_DNA"/>
</dbReference>
<evidence type="ECO:0000256" key="1">
    <source>
        <dbReference type="SAM" id="MobiDB-lite"/>
    </source>
</evidence>
<sequence>MAASTRRILRGAIADAISREDGADGDAAFDARRPPPALDDRFAKSEAPPDDRGSMMLSRFLLAADERGDGGDGRRSCRSRLNACLARPGSMDSMDACWFSLVLEPTESRSARVIMLGEAYALFGALFLSCTWILYEYGSAKAYGDAEEDARVGRVFEAVMALAIMCNIFLALGGMSLWVLSIVHGESNRQWVSTVLGMLSLCNTLCIVTILLDFVGMVLAVYSNLSPRWPETIVCFAVAAVLFMSWHLAAGGILVKASPLEFYHTPLWNQLVSNPAAVLTKKRRRKLQTDALARAEELRRKAYRTRGFVDPNRTQQAADEDTRGDIGALLRGAASRLGKSKQDVTSYEARLAGDWIEEASQLRGMSVDFLARYMPWALANEVHGSLMGGGSGEAQS</sequence>
<proteinExistence type="predicted"/>
<keyword evidence="4" id="KW-1185">Reference proteome</keyword>
<feature type="transmembrane region" description="Helical" evidence="2">
    <location>
        <begin position="155"/>
        <end position="183"/>
    </location>
</feature>
<feature type="transmembrane region" description="Helical" evidence="2">
    <location>
        <begin position="113"/>
        <end position="135"/>
    </location>
</feature>